<protein>
    <submittedName>
        <fullName evidence="2">Uncharacterized protein</fullName>
    </submittedName>
</protein>
<reference evidence="2 3" key="1">
    <citation type="journal article" date="2019" name="Environ. Microbiol.">
        <title>At the nexus of three kingdoms: the genome of the mycorrhizal fungus Gigaspora margarita provides insights into plant, endobacterial and fungal interactions.</title>
        <authorList>
            <person name="Venice F."/>
            <person name="Ghignone S."/>
            <person name="Salvioli di Fossalunga A."/>
            <person name="Amselem J."/>
            <person name="Novero M."/>
            <person name="Xianan X."/>
            <person name="Sedzielewska Toro K."/>
            <person name="Morin E."/>
            <person name="Lipzen A."/>
            <person name="Grigoriev I.V."/>
            <person name="Henrissat B."/>
            <person name="Martin F.M."/>
            <person name="Bonfante P."/>
        </authorList>
    </citation>
    <scope>NUCLEOTIDE SEQUENCE [LARGE SCALE GENOMIC DNA]</scope>
    <source>
        <strain evidence="2 3">BEG34</strain>
    </source>
</reference>
<dbReference type="Proteomes" id="UP000439903">
    <property type="component" value="Unassembled WGS sequence"/>
</dbReference>
<organism evidence="2 3">
    <name type="scientific">Gigaspora margarita</name>
    <dbReference type="NCBI Taxonomy" id="4874"/>
    <lineage>
        <taxon>Eukaryota</taxon>
        <taxon>Fungi</taxon>
        <taxon>Fungi incertae sedis</taxon>
        <taxon>Mucoromycota</taxon>
        <taxon>Glomeromycotina</taxon>
        <taxon>Glomeromycetes</taxon>
        <taxon>Diversisporales</taxon>
        <taxon>Gigasporaceae</taxon>
        <taxon>Gigaspora</taxon>
    </lineage>
</organism>
<dbReference type="EMBL" id="WTPW01003184">
    <property type="protein sequence ID" value="KAF0352001.1"/>
    <property type="molecule type" value="Genomic_DNA"/>
</dbReference>
<evidence type="ECO:0000256" key="1">
    <source>
        <dbReference type="SAM" id="MobiDB-lite"/>
    </source>
</evidence>
<comment type="caution">
    <text evidence="2">The sequence shown here is derived from an EMBL/GenBank/DDBJ whole genome shotgun (WGS) entry which is preliminary data.</text>
</comment>
<name>A0A8H3ZWL1_GIGMA</name>
<evidence type="ECO:0000313" key="2">
    <source>
        <dbReference type="EMBL" id="KAF0352001.1"/>
    </source>
</evidence>
<gene>
    <name evidence="2" type="ORF">F8M41_015307</name>
</gene>
<dbReference type="AlphaFoldDB" id="A0A8H3ZWL1"/>
<proteinExistence type="predicted"/>
<sequence length="85" mass="9879">MDTNSNKELLQGSKKLLQDNQTCKRKYLDNNTDPNKEHPQVNKISKKKYQYEDINLNDESPQINKASKKGQEDKVKQELKFIAIG</sequence>
<feature type="region of interest" description="Disordered" evidence="1">
    <location>
        <begin position="1"/>
        <end position="48"/>
    </location>
</feature>
<evidence type="ECO:0000313" key="3">
    <source>
        <dbReference type="Proteomes" id="UP000439903"/>
    </source>
</evidence>
<accession>A0A8H3ZWL1</accession>
<keyword evidence="3" id="KW-1185">Reference proteome</keyword>